<reference evidence="2" key="2">
    <citation type="journal article" date="2022" name="Hortic Res">
        <title>The genome of Dioscorea zingiberensis sheds light on the biosynthesis, origin and evolution of the medicinally important diosgenin saponins.</title>
        <authorList>
            <person name="Li Y."/>
            <person name="Tan C."/>
            <person name="Li Z."/>
            <person name="Guo J."/>
            <person name="Li S."/>
            <person name="Chen X."/>
            <person name="Wang C."/>
            <person name="Dai X."/>
            <person name="Yang H."/>
            <person name="Song W."/>
            <person name="Hou L."/>
            <person name="Xu J."/>
            <person name="Tong Z."/>
            <person name="Xu A."/>
            <person name="Yuan X."/>
            <person name="Wang W."/>
            <person name="Yang Q."/>
            <person name="Chen L."/>
            <person name="Sun Z."/>
            <person name="Wang K."/>
            <person name="Pan B."/>
            <person name="Chen J."/>
            <person name="Bao Y."/>
            <person name="Liu F."/>
            <person name="Qi X."/>
            <person name="Gang D.R."/>
            <person name="Wen J."/>
            <person name="Li J."/>
        </authorList>
    </citation>
    <scope>NUCLEOTIDE SEQUENCE</scope>
    <source>
        <strain evidence="2">Dzin_1.0</strain>
    </source>
</reference>
<accession>A0A9D5HH31</accession>
<reference evidence="2" key="1">
    <citation type="submission" date="2021-03" db="EMBL/GenBank/DDBJ databases">
        <authorList>
            <person name="Li Z."/>
            <person name="Yang C."/>
        </authorList>
    </citation>
    <scope>NUCLEOTIDE SEQUENCE</scope>
    <source>
        <strain evidence="2">Dzin_1.0</strain>
        <tissue evidence="2">Leaf</tissue>
    </source>
</reference>
<organism evidence="2 3">
    <name type="scientific">Dioscorea zingiberensis</name>
    <dbReference type="NCBI Taxonomy" id="325984"/>
    <lineage>
        <taxon>Eukaryota</taxon>
        <taxon>Viridiplantae</taxon>
        <taxon>Streptophyta</taxon>
        <taxon>Embryophyta</taxon>
        <taxon>Tracheophyta</taxon>
        <taxon>Spermatophyta</taxon>
        <taxon>Magnoliopsida</taxon>
        <taxon>Liliopsida</taxon>
        <taxon>Dioscoreales</taxon>
        <taxon>Dioscoreaceae</taxon>
        <taxon>Dioscorea</taxon>
    </lineage>
</organism>
<feature type="domain" description="BURP" evidence="1">
    <location>
        <begin position="1"/>
        <end position="143"/>
    </location>
</feature>
<dbReference type="EMBL" id="JAGGNH010000004">
    <property type="protein sequence ID" value="KAJ0976188.1"/>
    <property type="molecule type" value="Genomic_DNA"/>
</dbReference>
<comment type="caution">
    <text evidence="2">The sequence shown here is derived from an EMBL/GenBank/DDBJ whole genome shotgun (WGS) entry which is preliminary data.</text>
</comment>
<name>A0A9D5HH31_9LILI</name>
<dbReference type="OrthoDB" id="780559at2759"/>
<dbReference type="Pfam" id="PF03181">
    <property type="entry name" value="BURP"/>
    <property type="match status" value="1"/>
</dbReference>
<dbReference type="SMART" id="SM01045">
    <property type="entry name" value="BURP"/>
    <property type="match status" value="1"/>
</dbReference>
<dbReference type="PANTHER" id="PTHR31236:SF2">
    <property type="entry name" value="BURP DOMAIN PROTEIN RD22"/>
    <property type="match status" value="1"/>
</dbReference>
<evidence type="ECO:0000313" key="2">
    <source>
        <dbReference type="EMBL" id="KAJ0976188.1"/>
    </source>
</evidence>
<evidence type="ECO:0000259" key="1">
    <source>
        <dbReference type="PROSITE" id="PS51277"/>
    </source>
</evidence>
<dbReference type="InterPro" id="IPR044816">
    <property type="entry name" value="BURP"/>
</dbReference>
<dbReference type="AlphaFoldDB" id="A0A9D5HH31"/>
<gene>
    <name evidence="2" type="ORF">J5N97_018153</name>
</gene>
<keyword evidence="3" id="KW-1185">Reference proteome</keyword>
<dbReference type="PROSITE" id="PS51277">
    <property type="entry name" value="BURP"/>
    <property type="match status" value="1"/>
</dbReference>
<sequence length="147" mass="16541">MKGEEKLCATSLESMVDFSMEKLHARDVIALSTTADKVCRSQKYTNRSLNGVQRMKGKRMVVCHAEVYPYAVFYCHATKKTRGYRVRMDGGEDGEVVEAVVACHMDTAGWNKDHIAFEVLKVKPGSVPICHFMRGNHVVWGPMESVE</sequence>
<protein>
    <recommendedName>
        <fullName evidence="1">BURP domain-containing protein</fullName>
    </recommendedName>
</protein>
<dbReference type="Proteomes" id="UP001085076">
    <property type="component" value="Miscellaneous, Linkage group lg04"/>
</dbReference>
<evidence type="ECO:0000313" key="3">
    <source>
        <dbReference type="Proteomes" id="UP001085076"/>
    </source>
</evidence>
<dbReference type="PANTHER" id="PTHR31236">
    <property type="entry name" value="BURP DOMAIN PROTEIN USPL1-LIKE"/>
    <property type="match status" value="1"/>
</dbReference>
<proteinExistence type="predicted"/>
<dbReference type="InterPro" id="IPR004873">
    <property type="entry name" value="BURP_dom"/>
</dbReference>